<accession>A0ABQ5F017</accession>
<dbReference type="EMBL" id="BQNB010016840">
    <property type="protein sequence ID" value="GJT56394.1"/>
    <property type="molecule type" value="Genomic_DNA"/>
</dbReference>
<proteinExistence type="predicted"/>
<dbReference type="Proteomes" id="UP001151760">
    <property type="component" value="Unassembled WGS sequence"/>
</dbReference>
<feature type="region of interest" description="Disordered" evidence="1">
    <location>
        <begin position="1"/>
        <end position="28"/>
    </location>
</feature>
<feature type="region of interest" description="Disordered" evidence="1">
    <location>
        <begin position="66"/>
        <end position="105"/>
    </location>
</feature>
<feature type="compositionally biased region" description="Basic and acidic residues" evidence="1">
    <location>
        <begin position="143"/>
        <end position="152"/>
    </location>
</feature>
<feature type="compositionally biased region" description="Basic and acidic residues" evidence="1">
    <location>
        <begin position="66"/>
        <end position="82"/>
    </location>
</feature>
<feature type="compositionally biased region" description="Basic residues" evidence="1">
    <location>
        <begin position="192"/>
        <end position="201"/>
    </location>
</feature>
<name>A0ABQ5F017_9ASTR</name>
<evidence type="ECO:0000313" key="2">
    <source>
        <dbReference type="EMBL" id="GJT56394.1"/>
    </source>
</evidence>
<comment type="caution">
    <text evidence="2">The sequence shown here is derived from an EMBL/GenBank/DDBJ whole genome shotgun (WGS) entry which is preliminary data.</text>
</comment>
<feature type="compositionally biased region" description="Basic and acidic residues" evidence="1">
    <location>
        <begin position="18"/>
        <end position="28"/>
    </location>
</feature>
<sequence>MSAMANTTPIVTTVTKTATKEKTPKETDDAPRVNILDLCEEHYEEILPIIMDKICRDKRKKVHTRMDFGDNTKKSQRTREGSKNSSVGTLSARYRNPSGKPKVRDCLEYNNGNVFGRLGLQKHSVFDRLSDTYSPSTTNSGPDRTRSRDHSHSRGHPHRRDSSLSRDHPRSRDRSCGIEESYGNTCSFYRTRAGHGHHSRDRGRSCIMKRGRESESPLSRMSKSGTSDGGH</sequence>
<feature type="region of interest" description="Disordered" evidence="1">
    <location>
        <begin position="129"/>
        <end position="177"/>
    </location>
</feature>
<organism evidence="2 3">
    <name type="scientific">Tanacetum coccineum</name>
    <dbReference type="NCBI Taxonomy" id="301880"/>
    <lineage>
        <taxon>Eukaryota</taxon>
        <taxon>Viridiplantae</taxon>
        <taxon>Streptophyta</taxon>
        <taxon>Embryophyta</taxon>
        <taxon>Tracheophyta</taxon>
        <taxon>Spermatophyta</taxon>
        <taxon>Magnoliopsida</taxon>
        <taxon>eudicotyledons</taxon>
        <taxon>Gunneridae</taxon>
        <taxon>Pentapetalae</taxon>
        <taxon>asterids</taxon>
        <taxon>campanulids</taxon>
        <taxon>Asterales</taxon>
        <taxon>Asteraceae</taxon>
        <taxon>Asteroideae</taxon>
        <taxon>Anthemideae</taxon>
        <taxon>Anthemidinae</taxon>
        <taxon>Tanacetum</taxon>
    </lineage>
</organism>
<evidence type="ECO:0008006" key="4">
    <source>
        <dbReference type="Google" id="ProtNLM"/>
    </source>
</evidence>
<feature type="compositionally biased region" description="Low complexity" evidence="1">
    <location>
        <begin position="7"/>
        <end position="17"/>
    </location>
</feature>
<keyword evidence="3" id="KW-1185">Reference proteome</keyword>
<feature type="region of interest" description="Disordered" evidence="1">
    <location>
        <begin position="189"/>
        <end position="231"/>
    </location>
</feature>
<reference evidence="2" key="2">
    <citation type="submission" date="2022-01" db="EMBL/GenBank/DDBJ databases">
        <authorList>
            <person name="Yamashiro T."/>
            <person name="Shiraishi A."/>
            <person name="Satake H."/>
            <person name="Nakayama K."/>
        </authorList>
    </citation>
    <scope>NUCLEOTIDE SEQUENCE</scope>
</reference>
<evidence type="ECO:0000313" key="3">
    <source>
        <dbReference type="Proteomes" id="UP001151760"/>
    </source>
</evidence>
<protein>
    <recommendedName>
        <fullName evidence="4">Reverse transcriptase domain-containing protein</fullName>
    </recommendedName>
</protein>
<feature type="compositionally biased region" description="Polar residues" evidence="1">
    <location>
        <begin position="131"/>
        <end position="142"/>
    </location>
</feature>
<feature type="compositionally biased region" description="Basic and acidic residues" evidence="1">
    <location>
        <begin position="160"/>
        <end position="177"/>
    </location>
</feature>
<feature type="compositionally biased region" description="Polar residues" evidence="1">
    <location>
        <begin position="216"/>
        <end position="231"/>
    </location>
</feature>
<gene>
    <name evidence="2" type="ORF">Tco_0991448</name>
</gene>
<evidence type="ECO:0000256" key="1">
    <source>
        <dbReference type="SAM" id="MobiDB-lite"/>
    </source>
</evidence>
<reference evidence="2" key="1">
    <citation type="journal article" date="2022" name="Int. J. Mol. Sci.">
        <title>Draft Genome of Tanacetum Coccineum: Genomic Comparison of Closely Related Tanacetum-Family Plants.</title>
        <authorList>
            <person name="Yamashiro T."/>
            <person name="Shiraishi A."/>
            <person name="Nakayama K."/>
            <person name="Satake H."/>
        </authorList>
    </citation>
    <scope>NUCLEOTIDE SEQUENCE</scope>
</reference>